<sequence length="1167" mass="127523">MRRLFSAAAFLPDPSSMQLSTLSKAVTLALSLTAGIAAGPTLAQQAVTTTTAATGAKAPAQAAAMLLRDPAVSARNLAFVYGGDLWIANRDGSQPRRLTSHAAAEFSPRFSPDGQWIAYSASYDGNTDVYVIPAGGGQPRRLTWHPAADQVTGWSPDGKRVLFASSREVLNNRSNQLFEVPADGGYEQKVMEAVAYEGVWSPDGTRLAYRPYRQAYNGSSGWRQSRGGTTPPIWIIDPKGKTWEQIPHVNATDSNPIWMGDEVVFISDRNDGAANLFAFNTKTKALRQLTKETVWDIRGADGRDGRIVYEAGGQLKEVGLDGSPARVLSIALNEPSNQAREQWKDASKTIENASLSATGKRVVISARGEIFTVPVKDGVVRNLTRTSGVREKDGVWSPDGQQVAYLSDEPGMRHQVVIRDQLGDEAAGKPTRKILLPEVGYFSLLDWSPDGARLVLQDNHLNLFQLPLTGPQSGKLTRIDTSERRAGFDTSFSPDGRFLAYTVAGKNFFSQIRVIDFQTGQQHTLTDGQSHAGQPVFSTKGDVLFFAASINSGPAQVGLDMSTQERAVRMGLYAAVLRADGKSPLAPKAGDEDGKDAKDKKDDEKKDADKAGKADGAAKDGKDEKDGKDAKADKKDDAKDAKPKVKPVRIDFAGIQDRIVGLPVATARYGALGVADDGALFYLEYRQPGVSIEPNGGEGNKGELYRFDFEEKKAKLVKPQVQNYSLSADGKKILLNLGGGRLEISDAREKIDTKSIDLSGLKTRIDPRAEWKQIFDETWWMEKEYFYDPKLHGLDWNGIYQRYAPLVAGVQRREDLNDLLVEMIGELQVGHNRIGGGDVHQEPRVPVGLLGADFSFENGKYRIKRIFKGDRWDPYLKAPLNAPGVGVKEGEYLLAVNGQPVDGTRNLYQQLENTVGKQVQLTVSANANGQGARQVTVEPTGNEGRLRQWAWIDHNRQEVDRLSGGKIAYVYMPDTAGSGFQHFNRMFFAQVDKTGLIVDDRRNGGGQAANYVTELLNRAYLGSWKDRDGLIYDTPAGAIYGPKAMLIDQDAGSGGDFMPYAFKRTGLGPLIGKRTWGGLIGISANPGLIDGGYLVVPFFRFFTPEGEWRIENEGVAPDIDVDLDPVAVNQGRDVQLEAAVANVQERLKTWKPIQRTTAPAMPTQVGK</sequence>
<dbReference type="PANTHER" id="PTHR43253:SF1">
    <property type="entry name" value="TRICORN PROTEASE HOMOLOG 2-RELATED"/>
    <property type="match status" value="1"/>
</dbReference>
<evidence type="ECO:0000256" key="8">
    <source>
        <dbReference type="PIRSR" id="PIRSR036421-1"/>
    </source>
</evidence>
<dbReference type="InterPro" id="IPR028204">
    <property type="entry name" value="Tricorn_C1"/>
</dbReference>
<evidence type="ECO:0000256" key="7">
    <source>
        <dbReference type="PIRNR" id="PIRNR036421"/>
    </source>
</evidence>
<feature type="compositionally biased region" description="Basic and acidic residues" evidence="9">
    <location>
        <begin position="589"/>
        <end position="643"/>
    </location>
</feature>
<keyword evidence="3 7" id="KW-0963">Cytoplasm</keyword>
<evidence type="ECO:0000259" key="10">
    <source>
        <dbReference type="SMART" id="SM00245"/>
    </source>
</evidence>
<dbReference type="Pfam" id="PF26550">
    <property type="entry name" value="Tricorn_2nd"/>
    <property type="match status" value="1"/>
</dbReference>
<organism evidence="11 12">
    <name type="scientific">Roseateles aquatilis</name>
    <dbReference type="NCBI Taxonomy" id="431061"/>
    <lineage>
        <taxon>Bacteria</taxon>
        <taxon>Pseudomonadati</taxon>
        <taxon>Pseudomonadota</taxon>
        <taxon>Betaproteobacteria</taxon>
        <taxon>Burkholderiales</taxon>
        <taxon>Sphaerotilaceae</taxon>
        <taxon>Roseateles</taxon>
    </lineage>
</organism>
<dbReference type="Gene3D" id="2.30.42.10">
    <property type="match status" value="1"/>
</dbReference>
<accession>A0A246JIK7</accession>
<dbReference type="InterPro" id="IPR015943">
    <property type="entry name" value="WD40/YVTN_repeat-like_dom_sf"/>
</dbReference>
<feature type="active site" description="Charge relay system" evidence="8">
    <location>
        <position position="831"/>
    </location>
</feature>
<evidence type="ECO:0000256" key="9">
    <source>
        <dbReference type="SAM" id="MobiDB-lite"/>
    </source>
</evidence>
<evidence type="ECO:0000256" key="3">
    <source>
        <dbReference type="ARBA" id="ARBA00022490"/>
    </source>
</evidence>
<evidence type="ECO:0000313" key="11">
    <source>
        <dbReference type="EMBL" id="OWQ92089.1"/>
    </source>
</evidence>
<comment type="similarity">
    <text evidence="2 7">Belongs to the peptidase S41B family.</text>
</comment>
<evidence type="ECO:0000256" key="5">
    <source>
        <dbReference type="ARBA" id="ARBA00022801"/>
    </source>
</evidence>
<comment type="function">
    <text evidence="7">Degrades oligopeptides.</text>
</comment>
<reference evidence="11 12" key="1">
    <citation type="journal article" date="2008" name="Int. J. Syst. Evol. Microbiol.">
        <title>Description of Roseateles aquatilis sp. nov. and Roseateles terrae sp. nov., in the class Betaproteobacteria, and emended description of the genus Roseateles.</title>
        <authorList>
            <person name="Gomila M."/>
            <person name="Bowien B."/>
            <person name="Falsen E."/>
            <person name="Moore E.R."/>
            <person name="Lalucat J."/>
        </authorList>
    </citation>
    <scope>NUCLEOTIDE SEQUENCE [LARGE SCALE GENOMIC DNA]</scope>
    <source>
        <strain evidence="11 12">CCUG 48205</strain>
    </source>
</reference>
<dbReference type="GO" id="GO:0006508">
    <property type="term" value="P:proteolysis"/>
    <property type="evidence" value="ECO:0007669"/>
    <property type="project" value="UniProtKB-UniRule"/>
</dbReference>
<dbReference type="InterPro" id="IPR005151">
    <property type="entry name" value="Tail-specific_protease"/>
</dbReference>
<proteinExistence type="inferred from homology"/>
<name>A0A246JIK7_9BURK</name>
<dbReference type="Pfam" id="PF14685">
    <property type="entry name" value="PDZ_Tricorn"/>
    <property type="match status" value="1"/>
</dbReference>
<evidence type="ECO:0000313" key="12">
    <source>
        <dbReference type="Proteomes" id="UP000197468"/>
    </source>
</evidence>
<dbReference type="Proteomes" id="UP000197468">
    <property type="component" value="Unassembled WGS sequence"/>
</dbReference>
<dbReference type="SMART" id="SM00245">
    <property type="entry name" value="TSPc"/>
    <property type="match status" value="1"/>
</dbReference>
<dbReference type="InterPro" id="IPR029414">
    <property type="entry name" value="Tricorn_PDZ"/>
</dbReference>
<dbReference type="InterPro" id="IPR036034">
    <property type="entry name" value="PDZ_sf"/>
</dbReference>
<feature type="region of interest" description="Disordered" evidence="9">
    <location>
        <begin position="583"/>
        <end position="643"/>
    </location>
</feature>
<evidence type="ECO:0000256" key="4">
    <source>
        <dbReference type="ARBA" id="ARBA00022670"/>
    </source>
</evidence>
<keyword evidence="6 7" id="KW-0720">Serine protease</keyword>
<dbReference type="Gene3D" id="3.90.226.10">
    <property type="entry name" value="2-enoyl-CoA Hydratase, Chain A, domain 1"/>
    <property type="match status" value="1"/>
</dbReference>
<keyword evidence="12" id="KW-1185">Reference proteome</keyword>
<dbReference type="PANTHER" id="PTHR43253">
    <property type="entry name" value="TRICORN PROTEASE HOMOLOG 2-RELATED"/>
    <property type="match status" value="1"/>
</dbReference>
<dbReference type="GO" id="GO:0008236">
    <property type="term" value="F:serine-type peptidase activity"/>
    <property type="evidence" value="ECO:0007669"/>
    <property type="project" value="UniProtKB-UniRule"/>
</dbReference>
<dbReference type="Pfam" id="PF03572">
    <property type="entry name" value="Peptidase_S41"/>
    <property type="match status" value="1"/>
</dbReference>
<dbReference type="Gene3D" id="3.30.750.44">
    <property type="match status" value="1"/>
</dbReference>
<dbReference type="SUPFAM" id="SSF69304">
    <property type="entry name" value="Tricorn protease N-terminal domain"/>
    <property type="match status" value="2"/>
</dbReference>
<comment type="subcellular location">
    <subcellularLocation>
        <location evidence="1 7">Cytoplasm</location>
    </subcellularLocation>
</comment>
<dbReference type="PIRSF" id="PIRSF036421">
    <property type="entry name" value="Tricorn_protease"/>
    <property type="match status" value="1"/>
</dbReference>
<dbReference type="EC" id="3.4.21.-" evidence="7"/>
<comment type="caution">
    <text evidence="11">The sequence shown here is derived from an EMBL/GenBank/DDBJ whole genome shotgun (WGS) entry which is preliminary data.</text>
</comment>
<evidence type="ECO:0000256" key="1">
    <source>
        <dbReference type="ARBA" id="ARBA00004496"/>
    </source>
</evidence>
<dbReference type="GO" id="GO:0005737">
    <property type="term" value="C:cytoplasm"/>
    <property type="evidence" value="ECO:0007669"/>
    <property type="project" value="UniProtKB-SubCell"/>
</dbReference>
<protein>
    <recommendedName>
        <fullName evidence="7">Tricorn protease homolog</fullName>
        <ecNumber evidence="7">3.4.21.-</ecNumber>
    </recommendedName>
</protein>
<dbReference type="SUPFAM" id="SSF52096">
    <property type="entry name" value="ClpP/crotonase"/>
    <property type="match status" value="1"/>
</dbReference>
<dbReference type="Pfam" id="PF26549">
    <property type="entry name" value="Tricorn_N"/>
    <property type="match status" value="1"/>
</dbReference>
<evidence type="ECO:0000256" key="2">
    <source>
        <dbReference type="ARBA" id="ARBA00008524"/>
    </source>
</evidence>
<gene>
    <name evidence="11" type="ORF">CDN99_06970</name>
</gene>
<dbReference type="InterPro" id="IPR012393">
    <property type="entry name" value="Tricorn_protease"/>
</dbReference>
<dbReference type="CDD" id="cd07562">
    <property type="entry name" value="Peptidase_S41_TRI"/>
    <property type="match status" value="1"/>
</dbReference>
<dbReference type="Gene3D" id="2.120.10.60">
    <property type="entry name" value="Tricorn protease N-terminal domain"/>
    <property type="match status" value="1"/>
</dbReference>
<dbReference type="AlphaFoldDB" id="A0A246JIK7"/>
<evidence type="ECO:0000256" key="6">
    <source>
        <dbReference type="ARBA" id="ARBA00022825"/>
    </source>
</evidence>
<feature type="active site" description="Charge relay system" evidence="8">
    <location>
        <position position="1111"/>
    </location>
</feature>
<dbReference type="SUPFAM" id="SSF50156">
    <property type="entry name" value="PDZ domain-like"/>
    <property type="match status" value="1"/>
</dbReference>
<keyword evidence="4 7" id="KW-0645">Protease</keyword>
<feature type="domain" description="Tail specific protease" evidence="10">
    <location>
        <begin position="932"/>
        <end position="1122"/>
    </location>
</feature>
<feature type="active site" description="Nucleophile" evidence="8">
    <location>
        <position position="1053"/>
    </location>
</feature>
<dbReference type="CDD" id="cd10828">
    <property type="entry name" value="cpPDZ_Tricorn-protease"/>
    <property type="match status" value="1"/>
</dbReference>
<dbReference type="Pfam" id="PF14684">
    <property type="entry name" value="Tricorn_C1"/>
    <property type="match status" value="1"/>
</dbReference>
<dbReference type="EMBL" id="NIOF01000002">
    <property type="protein sequence ID" value="OWQ92089.1"/>
    <property type="molecule type" value="Genomic_DNA"/>
</dbReference>
<keyword evidence="5 7" id="KW-0378">Hydrolase</keyword>
<dbReference type="Gene3D" id="2.130.10.10">
    <property type="entry name" value="YVTN repeat-like/Quinoprotein amine dehydrogenase"/>
    <property type="match status" value="1"/>
</dbReference>
<dbReference type="InterPro" id="IPR029045">
    <property type="entry name" value="ClpP/crotonase-like_dom_sf"/>
</dbReference>